<dbReference type="Gene3D" id="2.60.120.650">
    <property type="entry name" value="Cupin"/>
    <property type="match status" value="1"/>
</dbReference>
<dbReference type="AlphaFoldDB" id="W2RLZ8"/>
<dbReference type="Proteomes" id="UP000030752">
    <property type="component" value="Unassembled WGS sequence"/>
</dbReference>
<name>W2RLZ8_CYPE1</name>
<organism evidence="1 2">
    <name type="scientific">Cyphellophora europaea (strain CBS 101466)</name>
    <name type="common">Phialophora europaea</name>
    <dbReference type="NCBI Taxonomy" id="1220924"/>
    <lineage>
        <taxon>Eukaryota</taxon>
        <taxon>Fungi</taxon>
        <taxon>Dikarya</taxon>
        <taxon>Ascomycota</taxon>
        <taxon>Pezizomycotina</taxon>
        <taxon>Eurotiomycetes</taxon>
        <taxon>Chaetothyriomycetidae</taxon>
        <taxon>Chaetothyriales</taxon>
        <taxon>Cyphellophoraceae</taxon>
        <taxon>Cyphellophora</taxon>
    </lineage>
</organism>
<dbReference type="InParanoid" id="W2RLZ8"/>
<dbReference type="VEuPathDB" id="FungiDB:HMPREF1541_09037"/>
<dbReference type="EMBL" id="KB822725">
    <property type="protein sequence ID" value="ETN36759.1"/>
    <property type="molecule type" value="Genomic_DNA"/>
</dbReference>
<evidence type="ECO:0000313" key="2">
    <source>
        <dbReference type="Proteomes" id="UP000030752"/>
    </source>
</evidence>
<reference evidence="1 2" key="1">
    <citation type="submission" date="2013-03" db="EMBL/GenBank/DDBJ databases">
        <title>The Genome Sequence of Phialophora europaea CBS 101466.</title>
        <authorList>
            <consortium name="The Broad Institute Genomics Platform"/>
            <person name="Cuomo C."/>
            <person name="de Hoog S."/>
            <person name="Gorbushina A."/>
            <person name="Walker B."/>
            <person name="Young S.K."/>
            <person name="Zeng Q."/>
            <person name="Gargeya S."/>
            <person name="Fitzgerald M."/>
            <person name="Haas B."/>
            <person name="Abouelleil A."/>
            <person name="Allen A.W."/>
            <person name="Alvarado L."/>
            <person name="Arachchi H.M."/>
            <person name="Berlin A.M."/>
            <person name="Chapman S.B."/>
            <person name="Gainer-Dewar J."/>
            <person name="Goldberg J."/>
            <person name="Griggs A."/>
            <person name="Gujja S."/>
            <person name="Hansen M."/>
            <person name="Howarth C."/>
            <person name="Imamovic A."/>
            <person name="Ireland A."/>
            <person name="Larimer J."/>
            <person name="McCowan C."/>
            <person name="Murphy C."/>
            <person name="Pearson M."/>
            <person name="Poon T.W."/>
            <person name="Priest M."/>
            <person name="Roberts A."/>
            <person name="Saif S."/>
            <person name="Shea T."/>
            <person name="Sisk P."/>
            <person name="Sykes S."/>
            <person name="Wortman J."/>
            <person name="Nusbaum C."/>
            <person name="Birren B."/>
        </authorList>
    </citation>
    <scope>NUCLEOTIDE SEQUENCE [LARGE SCALE GENOMIC DNA]</scope>
    <source>
        <strain evidence="1 2">CBS 101466</strain>
    </source>
</reference>
<protein>
    <recommendedName>
        <fullName evidence="3">JmjC domain-containing protein</fullName>
    </recommendedName>
</protein>
<gene>
    <name evidence="1" type="ORF">HMPREF1541_09037</name>
</gene>
<keyword evidence="2" id="KW-1185">Reference proteome</keyword>
<sequence length="242" mass="27756">MPQIVPADGIWGQTGPPSFHQVFAHVWRFPKKDYGMDGKSAVLGDCQKIIVLFPPSSHNLRLMQAECRNQAKLARLMPRLEYGLIDTLNSSNIVFIPSGWAHATFTTRGGFLMSIDCATKTTVWTFSQYLKHHLYHELDAKQQNKCLFLFLDCLQHTITSYELVLASRSWCNVEDLLKGIVDNLWRRTASRIWHTAAEENPKALWDDGRGNKDMTTRQFGEQYLSWLDAEMIGLRRGRQALL</sequence>
<dbReference type="RefSeq" id="XP_008721577.1">
    <property type="nucleotide sequence ID" value="XM_008723355.1"/>
</dbReference>
<evidence type="ECO:0008006" key="3">
    <source>
        <dbReference type="Google" id="ProtNLM"/>
    </source>
</evidence>
<accession>W2RLZ8</accession>
<dbReference type="eggNOG" id="ENOG502SQ69">
    <property type="taxonomic scope" value="Eukaryota"/>
</dbReference>
<dbReference type="OrthoDB" id="4509490at2759"/>
<dbReference type="HOGENOM" id="CLU_1147155_0_0_1"/>
<proteinExistence type="predicted"/>
<evidence type="ECO:0000313" key="1">
    <source>
        <dbReference type="EMBL" id="ETN36759.1"/>
    </source>
</evidence>
<dbReference type="GeneID" id="19976376"/>